<dbReference type="AlphaFoldDB" id="A0A3N5B8Z8"/>
<dbReference type="SUPFAM" id="SSF51905">
    <property type="entry name" value="FAD/NAD(P)-binding domain"/>
    <property type="match status" value="1"/>
</dbReference>
<protein>
    <submittedName>
        <fullName evidence="2">Pyridine nucleotide-disulfide oxidoreductase</fullName>
    </submittedName>
</protein>
<dbReference type="InterPro" id="IPR050982">
    <property type="entry name" value="Auxin_biosynth/cation_transpt"/>
</dbReference>
<gene>
    <name evidence="2" type="ORF">EDC24_1961</name>
</gene>
<evidence type="ECO:0000256" key="1">
    <source>
        <dbReference type="ARBA" id="ARBA00023002"/>
    </source>
</evidence>
<reference evidence="2 3" key="1">
    <citation type="submission" date="2018-11" db="EMBL/GenBank/DDBJ databases">
        <title>Genomic Encyclopedia of Type Strains, Phase IV (KMG-IV): sequencing the most valuable type-strain genomes for metagenomic binning, comparative biology and taxonomic classification.</title>
        <authorList>
            <person name="Goeker M."/>
        </authorList>
    </citation>
    <scope>NUCLEOTIDE SEQUENCE [LARGE SCALE GENOMIC DNA]</scope>
    <source>
        <strain evidence="2 3">DSM 18090</strain>
    </source>
</reference>
<evidence type="ECO:0000313" key="2">
    <source>
        <dbReference type="EMBL" id="RPF53459.1"/>
    </source>
</evidence>
<keyword evidence="3" id="KW-1185">Reference proteome</keyword>
<accession>A0A3N5B8Z8</accession>
<name>A0A3N5B8Z8_9BACI</name>
<dbReference type="RefSeq" id="WP_124222001.1">
    <property type="nucleotide sequence ID" value="NZ_RKRF01000009.1"/>
</dbReference>
<comment type="caution">
    <text evidence="2">The sequence shown here is derived from an EMBL/GenBank/DDBJ whole genome shotgun (WGS) entry which is preliminary data.</text>
</comment>
<dbReference type="GO" id="GO:0004497">
    <property type="term" value="F:monooxygenase activity"/>
    <property type="evidence" value="ECO:0007669"/>
    <property type="project" value="TreeGrafter"/>
</dbReference>
<dbReference type="Gene3D" id="3.50.50.60">
    <property type="entry name" value="FAD/NAD(P)-binding domain"/>
    <property type="match status" value="1"/>
</dbReference>
<evidence type="ECO:0000313" key="3">
    <source>
        <dbReference type="Proteomes" id="UP000276443"/>
    </source>
</evidence>
<dbReference type="OrthoDB" id="9773233at2"/>
<dbReference type="GO" id="GO:0050660">
    <property type="term" value="F:flavin adenine dinucleotide binding"/>
    <property type="evidence" value="ECO:0007669"/>
    <property type="project" value="TreeGrafter"/>
</dbReference>
<dbReference type="PANTHER" id="PTHR43539">
    <property type="entry name" value="FLAVIN-BINDING MONOOXYGENASE-LIKE PROTEIN (AFU_ORTHOLOGUE AFUA_4G09220)"/>
    <property type="match status" value="1"/>
</dbReference>
<keyword evidence="1" id="KW-0560">Oxidoreductase</keyword>
<dbReference type="PRINTS" id="PR00368">
    <property type="entry name" value="FADPNR"/>
</dbReference>
<organism evidence="2 3">
    <name type="scientific">Aquisalibacillus elongatus</name>
    <dbReference type="NCBI Taxonomy" id="485577"/>
    <lineage>
        <taxon>Bacteria</taxon>
        <taxon>Bacillati</taxon>
        <taxon>Bacillota</taxon>
        <taxon>Bacilli</taxon>
        <taxon>Bacillales</taxon>
        <taxon>Bacillaceae</taxon>
        <taxon>Aquisalibacillus</taxon>
    </lineage>
</organism>
<proteinExistence type="predicted"/>
<dbReference type="Proteomes" id="UP000276443">
    <property type="component" value="Unassembled WGS sequence"/>
</dbReference>
<dbReference type="Pfam" id="PF13738">
    <property type="entry name" value="Pyr_redox_3"/>
    <property type="match status" value="1"/>
</dbReference>
<sequence length="426" mass="47707">MIKTLPTIIIGAGPVGLAAAAHLYEYDESFLILEKGDQPGSHILEWGHVQLFSPWEFNIDQAAKKLLKQTNWIEPDPSHLPSGYELVNQYLKPLSETKELNQQILLNAEVVNITRKNIDRMKSNDRENQPFIIYTKLEGAIKKFEAKAVIDATGTWNHPNPPFADGVWRNESLTESIHTHIPNVFEEKETYQNKHIAVIGSGHSAQNSLNDLIELKTQYPKTKISWIVRKQNIQDTFGGEDHDELEARGKLGSKTHQLVDQGLINVYSNFYVDDIIEQNGSFSIQSSHDIIINDVDEIIVNTGARPDFSFLSEIRLEIDPAVQSTPQLAPLIDPNLHSCGTVRPHGEKELKQPEKGFYIVGVKSYGRAPTFLMTTGYEQVRSIAAYIAGDLEEATKVKLKLPETGVCQVNSTQHQLIESNNSCGCS</sequence>
<dbReference type="InterPro" id="IPR036188">
    <property type="entry name" value="FAD/NAD-bd_sf"/>
</dbReference>
<dbReference type="PANTHER" id="PTHR43539:SF78">
    <property type="entry name" value="FLAVIN-CONTAINING MONOOXYGENASE"/>
    <property type="match status" value="1"/>
</dbReference>
<dbReference type="EMBL" id="RKRF01000009">
    <property type="protein sequence ID" value="RPF53459.1"/>
    <property type="molecule type" value="Genomic_DNA"/>
</dbReference>